<keyword evidence="1" id="KW-0472">Membrane</keyword>
<feature type="signal peptide" evidence="2">
    <location>
        <begin position="1"/>
        <end position="22"/>
    </location>
</feature>
<dbReference type="Proteomes" id="UP000824241">
    <property type="component" value="Unassembled WGS sequence"/>
</dbReference>
<keyword evidence="1" id="KW-0812">Transmembrane</keyword>
<feature type="transmembrane region" description="Helical" evidence="1">
    <location>
        <begin position="41"/>
        <end position="62"/>
    </location>
</feature>
<gene>
    <name evidence="3" type="ORF">IAB37_07355</name>
</gene>
<dbReference type="AlphaFoldDB" id="A0A9D1J570"/>
<proteinExistence type="predicted"/>
<feature type="transmembrane region" description="Helical" evidence="1">
    <location>
        <begin position="69"/>
        <end position="92"/>
    </location>
</feature>
<sequence length="136" mass="15165">MKKALAVILAVLAHLSPIAASAAMNAARAYSSRTYQVFPQIYAVIAASALFGLLYCGALLLMLSAKMPLAVSVIGFFLSFFYVAFFFFGYFYTPIRIFTLGEPFVMVCMFIPFWLVLLVRSVWAHKKAFLEPGRPE</sequence>
<keyword evidence="1" id="KW-1133">Transmembrane helix</keyword>
<reference evidence="3" key="2">
    <citation type="journal article" date="2021" name="PeerJ">
        <title>Extensive microbial diversity within the chicken gut microbiome revealed by metagenomics and culture.</title>
        <authorList>
            <person name="Gilroy R."/>
            <person name="Ravi A."/>
            <person name="Getino M."/>
            <person name="Pursley I."/>
            <person name="Horton D.L."/>
            <person name="Alikhan N.F."/>
            <person name="Baker D."/>
            <person name="Gharbi K."/>
            <person name="Hall N."/>
            <person name="Watson M."/>
            <person name="Adriaenssens E.M."/>
            <person name="Foster-Nyarko E."/>
            <person name="Jarju S."/>
            <person name="Secka A."/>
            <person name="Antonio M."/>
            <person name="Oren A."/>
            <person name="Chaudhuri R.R."/>
            <person name="La Ragione R."/>
            <person name="Hildebrand F."/>
            <person name="Pallen M.J."/>
        </authorList>
    </citation>
    <scope>NUCLEOTIDE SEQUENCE</scope>
    <source>
        <strain evidence="3">CHK189-12415</strain>
    </source>
</reference>
<accession>A0A9D1J570</accession>
<evidence type="ECO:0000256" key="2">
    <source>
        <dbReference type="SAM" id="SignalP"/>
    </source>
</evidence>
<evidence type="ECO:0000313" key="4">
    <source>
        <dbReference type="Proteomes" id="UP000824241"/>
    </source>
</evidence>
<feature type="transmembrane region" description="Helical" evidence="1">
    <location>
        <begin position="104"/>
        <end position="123"/>
    </location>
</feature>
<comment type="caution">
    <text evidence="3">The sequence shown here is derived from an EMBL/GenBank/DDBJ whole genome shotgun (WGS) entry which is preliminary data.</text>
</comment>
<protein>
    <recommendedName>
        <fullName evidence="5">DUF4345 domain-containing protein</fullName>
    </recommendedName>
</protein>
<organism evidence="3 4">
    <name type="scientific">Candidatus Faecivivens stercoravium</name>
    <dbReference type="NCBI Taxonomy" id="2840803"/>
    <lineage>
        <taxon>Bacteria</taxon>
        <taxon>Bacillati</taxon>
        <taxon>Bacillota</taxon>
        <taxon>Clostridia</taxon>
        <taxon>Eubacteriales</taxon>
        <taxon>Oscillospiraceae</taxon>
        <taxon>Oscillospiraceae incertae sedis</taxon>
        <taxon>Candidatus Faecivivens</taxon>
    </lineage>
</organism>
<evidence type="ECO:0000256" key="1">
    <source>
        <dbReference type="SAM" id="Phobius"/>
    </source>
</evidence>
<reference evidence="3" key="1">
    <citation type="submission" date="2020-10" db="EMBL/GenBank/DDBJ databases">
        <authorList>
            <person name="Gilroy R."/>
        </authorList>
    </citation>
    <scope>NUCLEOTIDE SEQUENCE</scope>
    <source>
        <strain evidence="3">CHK189-12415</strain>
    </source>
</reference>
<dbReference type="EMBL" id="DVHA01000236">
    <property type="protein sequence ID" value="HIR61372.1"/>
    <property type="molecule type" value="Genomic_DNA"/>
</dbReference>
<keyword evidence="2" id="KW-0732">Signal</keyword>
<name>A0A9D1J570_9FIRM</name>
<feature type="chain" id="PRO_5039525353" description="DUF4345 domain-containing protein" evidence="2">
    <location>
        <begin position="23"/>
        <end position="136"/>
    </location>
</feature>
<evidence type="ECO:0000313" key="3">
    <source>
        <dbReference type="EMBL" id="HIR61372.1"/>
    </source>
</evidence>
<evidence type="ECO:0008006" key="5">
    <source>
        <dbReference type="Google" id="ProtNLM"/>
    </source>
</evidence>